<dbReference type="GO" id="GO:0003677">
    <property type="term" value="F:DNA binding"/>
    <property type="evidence" value="ECO:0007669"/>
    <property type="project" value="InterPro"/>
</dbReference>
<keyword evidence="1" id="KW-0547">Nucleotide-binding</keyword>
<dbReference type="STRING" id="743718.Isova_2897"/>
<dbReference type="PANTHER" id="PTHR16305:SF35">
    <property type="entry name" value="TRANSCRIPTIONAL ACTIVATOR DOMAIN"/>
    <property type="match status" value="1"/>
</dbReference>
<evidence type="ECO:0000256" key="2">
    <source>
        <dbReference type="ARBA" id="ARBA00022840"/>
    </source>
</evidence>
<reference evidence="5 6" key="1">
    <citation type="submission" date="2011-05" db="EMBL/GenBank/DDBJ databases">
        <title>Complete sequence of Isoptericola variabilis 225.</title>
        <authorList>
            <consortium name="US DOE Joint Genome Institute"/>
            <person name="Lucas S."/>
            <person name="Han J."/>
            <person name="Lapidus A."/>
            <person name="Cheng J.-F."/>
            <person name="Goodwin L."/>
            <person name="Pitluck S."/>
            <person name="Peters L."/>
            <person name="Mikhailova N."/>
            <person name="Zeytun A."/>
            <person name="Han C."/>
            <person name="Tapia R."/>
            <person name="Land M."/>
            <person name="Hauser L."/>
            <person name="Kyrpides N."/>
            <person name="Ivanova N."/>
            <person name="Pagani I."/>
            <person name="Siebers A."/>
            <person name="Allgaier M."/>
            <person name="Thelen M."/>
            <person name="Hugenholtz P."/>
            <person name="Gladden J."/>
            <person name="Woyke T."/>
        </authorList>
    </citation>
    <scope>NUCLEOTIDE SEQUENCE [LARGE SCALE GENOMIC DNA]</scope>
    <source>
        <strain evidence="6">225</strain>
    </source>
</reference>
<dbReference type="SUPFAM" id="SSF46894">
    <property type="entry name" value="C-terminal effector domain of the bipartite response regulators"/>
    <property type="match status" value="1"/>
</dbReference>
<dbReference type="PRINTS" id="PR00038">
    <property type="entry name" value="HTHLUXR"/>
</dbReference>
<dbReference type="Proteomes" id="UP000009236">
    <property type="component" value="Chromosome"/>
</dbReference>
<name>F6FVT1_ISOV2</name>
<organism evidence="6">
    <name type="scientific">Isoptericola variabilis (strain 225)</name>
    <dbReference type="NCBI Taxonomy" id="743718"/>
    <lineage>
        <taxon>Bacteria</taxon>
        <taxon>Bacillati</taxon>
        <taxon>Actinomycetota</taxon>
        <taxon>Actinomycetes</taxon>
        <taxon>Micrococcales</taxon>
        <taxon>Promicromonosporaceae</taxon>
        <taxon>Isoptericola</taxon>
    </lineage>
</organism>
<dbReference type="GO" id="GO:0005524">
    <property type="term" value="F:ATP binding"/>
    <property type="evidence" value="ECO:0007669"/>
    <property type="project" value="UniProtKB-KW"/>
</dbReference>
<dbReference type="Pfam" id="PF00196">
    <property type="entry name" value="GerE"/>
    <property type="match status" value="1"/>
</dbReference>
<dbReference type="CDD" id="cd01983">
    <property type="entry name" value="SIMIBI"/>
    <property type="match status" value="1"/>
</dbReference>
<keyword evidence="2" id="KW-0067">ATP-binding</keyword>
<dbReference type="InterPro" id="IPR036388">
    <property type="entry name" value="WH-like_DNA-bd_sf"/>
</dbReference>
<gene>
    <name evidence="5" type="ordered locus">Isova_2897</name>
</gene>
<dbReference type="PANTHER" id="PTHR16305">
    <property type="entry name" value="TESTICULAR SOLUBLE ADENYLYL CYCLASE"/>
    <property type="match status" value="1"/>
</dbReference>
<keyword evidence="6" id="KW-1185">Reference proteome</keyword>
<dbReference type="PROSITE" id="PS50043">
    <property type="entry name" value="HTH_LUXR_2"/>
    <property type="match status" value="1"/>
</dbReference>
<dbReference type="SMART" id="SM00421">
    <property type="entry name" value="HTH_LUXR"/>
    <property type="match status" value="1"/>
</dbReference>
<evidence type="ECO:0000259" key="4">
    <source>
        <dbReference type="PROSITE" id="PS50043"/>
    </source>
</evidence>
<dbReference type="AlphaFoldDB" id="F6FVT1"/>
<dbReference type="CDD" id="cd06170">
    <property type="entry name" value="LuxR_C_like"/>
    <property type="match status" value="1"/>
</dbReference>
<evidence type="ECO:0000313" key="6">
    <source>
        <dbReference type="Proteomes" id="UP000009236"/>
    </source>
</evidence>
<evidence type="ECO:0000256" key="1">
    <source>
        <dbReference type="ARBA" id="ARBA00022741"/>
    </source>
</evidence>
<feature type="domain" description="HTH luxR-type" evidence="4">
    <location>
        <begin position="944"/>
        <end position="1009"/>
    </location>
</feature>
<dbReference type="EMBL" id="CP002810">
    <property type="protein sequence ID" value="AEG45582.1"/>
    <property type="molecule type" value="Genomic_DNA"/>
</dbReference>
<dbReference type="KEGG" id="iva:Isova_2897"/>
<dbReference type="SUPFAM" id="SSF52540">
    <property type="entry name" value="P-loop containing nucleoside triphosphate hydrolases"/>
    <property type="match status" value="1"/>
</dbReference>
<accession>F6FVT1</accession>
<dbReference type="InterPro" id="IPR000792">
    <property type="entry name" value="Tscrpt_reg_LuxR_C"/>
</dbReference>
<dbReference type="PROSITE" id="PS00622">
    <property type="entry name" value="HTH_LUXR_1"/>
    <property type="match status" value="1"/>
</dbReference>
<dbReference type="InterPro" id="IPR041664">
    <property type="entry name" value="AAA_16"/>
</dbReference>
<dbReference type="InterPro" id="IPR016032">
    <property type="entry name" value="Sig_transdc_resp-reg_C-effctor"/>
</dbReference>
<feature type="region of interest" description="Disordered" evidence="3">
    <location>
        <begin position="1"/>
        <end position="22"/>
    </location>
</feature>
<dbReference type="eggNOG" id="COG2909">
    <property type="taxonomic scope" value="Bacteria"/>
</dbReference>
<dbReference type="InterPro" id="IPR027417">
    <property type="entry name" value="P-loop_NTPase"/>
</dbReference>
<proteinExistence type="predicted"/>
<dbReference type="Gene3D" id="3.40.50.300">
    <property type="entry name" value="P-loop containing nucleotide triphosphate hydrolases"/>
    <property type="match status" value="1"/>
</dbReference>
<evidence type="ECO:0000256" key="3">
    <source>
        <dbReference type="SAM" id="MobiDB-lite"/>
    </source>
</evidence>
<evidence type="ECO:0000313" key="5">
    <source>
        <dbReference type="EMBL" id="AEG45582.1"/>
    </source>
</evidence>
<dbReference type="GO" id="GO:0005737">
    <property type="term" value="C:cytoplasm"/>
    <property type="evidence" value="ECO:0007669"/>
    <property type="project" value="TreeGrafter"/>
</dbReference>
<sequence>MTTSAQHALGEMPSAAVGGGWDDRDVRRSSRIPLVARQAQVAGFRRALERAAAGEPGVLLVGGDAGVGKTRLVSHLAATAEQAGARVVVAHCVDLGEVGIPYLPFSEALAQLRRPAAHATSPARAGSDDVAAGVAQLVAQRPALARLVDPAGPGASEAGEHAERLQLFDGIASSLAAAGRPGAPLVLVIEDVHWADPSTRDVLRFLVTRLRSEHLLLVVTYRSDDVDRRHPLRPLLAELHRQERVEHVELDPFTADELREFTTALSGAPLPERDFAEVLRRSEGNAFFAEELVSAGLESGHLPWSLADVLHARMQRLEPAVQQLVRLASVAGRQVREDLLRAAAGRMRGLEDPVVLATALQEAVAHQVLGVEGTHLAFRHALLAEALYLDLLPGERVAMHRAYLAALLAEPGLGSAAERAHHAQQAHDLPTALVASAEAAERARDLLAPTEELRHLEQVLSLWEVVPDAEARLGRDRVAVALRAAGAAARSGQRTRAEQLARRAVDALRDDPQRQARVRHNLARYLLDVEDPRGAAEQTVLALQVLPAEPTADLAWTLAVRGRVELIRDADDEARAYLEQAVDVARAAGAPGPEADALASLAILEVGDPATAARLLETALARAVDAESLSTELRCWYNLATTWFYAGHVDEAEDVLRRGLDRARETGMSWSSYGSAMHQLTEIVRYFRGHLDEPDPLDGVPSSEAVFLAGAHLYAAVARGDEDAIERAEAMRDRWDVDGFIALTSGGCRVDALTWAGRYDEAVELAHEVADHLGAVWSTYFLGRIWISALALAALAGAAEEAAAAPDAPEQAERRAHGDALLAVAQETARRGRPRGGSLGPEGRAWLRRAEAEHARLVAATGGEPADPALWEATVREFGFGYRYEVARSRFRWAQALRAAGDRNAAELEAAEALREARDMGARPLADALLAWARRARLPLPGVRREATSALTEREEEVLALVAQGLSNRQIGERLYISTKTVSVHVSNLLAKLGVSGRAEAVAVATRRGLLEV</sequence>
<dbReference type="HOGENOM" id="CLU_006850_0_2_11"/>
<dbReference type="GO" id="GO:0004016">
    <property type="term" value="F:adenylate cyclase activity"/>
    <property type="evidence" value="ECO:0007669"/>
    <property type="project" value="TreeGrafter"/>
</dbReference>
<dbReference type="Gene3D" id="1.25.40.10">
    <property type="entry name" value="Tetratricopeptide repeat domain"/>
    <property type="match status" value="1"/>
</dbReference>
<protein>
    <submittedName>
        <fullName evidence="5">Transcriptional regulator, LuxR family</fullName>
    </submittedName>
</protein>
<dbReference type="Gene3D" id="1.10.10.10">
    <property type="entry name" value="Winged helix-like DNA-binding domain superfamily/Winged helix DNA-binding domain"/>
    <property type="match status" value="1"/>
</dbReference>
<dbReference type="Pfam" id="PF13191">
    <property type="entry name" value="AAA_16"/>
    <property type="match status" value="1"/>
</dbReference>
<dbReference type="SUPFAM" id="SSF48452">
    <property type="entry name" value="TPR-like"/>
    <property type="match status" value="1"/>
</dbReference>
<dbReference type="InterPro" id="IPR011990">
    <property type="entry name" value="TPR-like_helical_dom_sf"/>
</dbReference>
<dbReference type="GO" id="GO:0006355">
    <property type="term" value="P:regulation of DNA-templated transcription"/>
    <property type="evidence" value="ECO:0007669"/>
    <property type="project" value="InterPro"/>
</dbReference>